<dbReference type="HOGENOM" id="CLU_044709_0_0_0"/>
<dbReference type="STRING" id="314230.DSM3645_04535"/>
<sequence length="466" mass="51703">MSHFNFNRWRINRRHALRGLGATLGLPLLNCMDSGQKAVAKEQENPGAAAGKPKRSVFVYIPNGVNTLTWQIEKAGADYELSAPLKSLEAHRQQITPISGLHHPNGLGQAHECDKIWLTAAKISQEGGAFRNSVSADQMMAEVTSPHTRFSSLELAITGGSLAWSRDGIPLPSERRPKQIFDRLFGVEPGGAETAKRNLNRRGSVLDTLLEDADSFRKQIGAEDRNKLDEYLHAVRDVEKRTQRSYEWLDIPKPSVAAETKTKLTRDIPQTDAGDYYRTIYDLMVLALRTDMTRVITCMSGSESNGLAIPEIGVMQTRHELSHHNGDPEQLRRLTQTDTFLAEQLSYFLSQLKSYQEEDDETLLDRTMVLFGSGMAYGHSHGNANLPMVLAGGASLGLKHGQHIDFNLPKIETYNLDDARSHYGVCSRPVDSDAHLSNLLLTMVQKMDVPVDSFGDSNGVIKEILG</sequence>
<reference evidence="1 2" key="1">
    <citation type="submission" date="2006-02" db="EMBL/GenBank/DDBJ databases">
        <authorList>
            <person name="Amann R."/>
            <person name="Ferriera S."/>
            <person name="Johnson J."/>
            <person name="Kravitz S."/>
            <person name="Halpern A."/>
            <person name="Remington K."/>
            <person name="Beeson K."/>
            <person name="Tran B."/>
            <person name="Rogers Y.-H."/>
            <person name="Friedman R."/>
            <person name="Venter J.C."/>
        </authorList>
    </citation>
    <scope>NUCLEOTIDE SEQUENCE [LARGE SCALE GENOMIC DNA]</scope>
    <source>
        <strain evidence="1 2">DSM 3645</strain>
    </source>
</reference>
<evidence type="ECO:0008006" key="3">
    <source>
        <dbReference type="Google" id="ProtNLM"/>
    </source>
</evidence>
<dbReference type="RefSeq" id="WP_002654501.1">
    <property type="nucleotide sequence ID" value="NZ_CH672377.1"/>
</dbReference>
<dbReference type="OrthoDB" id="9146593at2"/>
<accession>A4A1F3</accession>
<comment type="caution">
    <text evidence="1">The sequence shown here is derived from an EMBL/GenBank/DDBJ whole genome shotgun (WGS) entry which is preliminary data.</text>
</comment>
<dbReference type="eggNOG" id="COG2960">
    <property type="taxonomic scope" value="Bacteria"/>
</dbReference>
<dbReference type="EMBL" id="AANZ01000034">
    <property type="protein sequence ID" value="EAQ77402.1"/>
    <property type="molecule type" value="Genomic_DNA"/>
</dbReference>
<dbReference type="InterPro" id="IPR011447">
    <property type="entry name" value="DUF1552"/>
</dbReference>
<evidence type="ECO:0000313" key="1">
    <source>
        <dbReference type="EMBL" id="EAQ77402.1"/>
    </source>
</evidence>
<gene>
    <name evidence="1" type="ORF">DSM3645_04535</name>
</gene>
<evidence type="ECO:0000313" key="2">
    <source>
        <dbReference type="Proteomes" id="UP000004358"/>
    </source>
</evidence>
<dbReference type="Pfam" id="PF07586">
    <property type="entry name" value="HXXSHH"/>
    <property type="match status" value="1"/>
</dbReference>
<dbReference type="Proteomes" id="UP000004358">
    <property type="component" value="Unassembled WGS sequence"/>
</dbReference>
<dbReference type="AlphaFoldDB" id="A4A1F3"/>
<proteinExistence type="predicted"/>
<protein>
    <recommendedName>
        <fullName evidence="3">Secreted protein containing DUF1552</fullName>
    </recommendedName>
</protein>
<name>A4A1F3_9BACT</name>
<organism evidence="1 2">
    <name type="scientific">Blastopirellula marina DSM 3645</name>
    <dbReference type="NCBI Taxonomy" id="314230"/>
    <lineage>
        <taxon>Bacteria</taxon>
        <taxon>Pseudomonadati</taxon>
        <taxon>Planctomycetota</taxon>
        <taxon>Planctomycetia</taxon>
        <taxon>Pirellulales</taxon>
        <taxon>Pirellulaceae</taxon>
        <taxon>Blastopirellula</taxon>
    </lineage>
</organism>